<proteinExistence type="predicted"/>
<reference evidence="2" key="3">
    <citation type="submission" date="2020-06" db="EMBL/GenBank/DDBJ databases">
        <title>Helianthus annuus Genome sequencing and assembly Release 2.</title>
        <authorList>
            <person name="Gouzy J."/>
            <person name="Langlade N."/>
            <person name="Munos S."/>
        </authorList>
    </citation>
    <scope>NUCLEOTIDE SEQUENCE</scope>
    <source>
        <tissue evidence="2">Leaves</tissue>
    </source>
</reference>
<keyword evidence="4" id="KW-1185">Reference proteome</keyword>
<evidence type="ECO:0000313" key="4">
    <source>
        <dbReference type="Proteomes" id="UP000215914"/>
    </source>
</evidence>
<gene>
    <name evidence="3" type="ORF">HannXRQ_Chr08g0237191</name>
    <name evidence="2" type="ORF">HanXRQr2_Chr08g0361481</name>
</gene>
<name>A0A251U8M6_HELAN</name>
<dbReference type="EMBL" id="MNCJ02000323">
    <property type="protein sequence ID" value="KAF5797258.1"/>
    <property type="molecule type" value="Genomic_DNA"/>
</dbReference>
<dbReference type="EMBL" id="CM007897">
    <property type="protein sequence ID" value="OTG19717.1"/>
    <property type="molecule type" value="Genomic_DNA"/>
</dbReference>
<feature type="transmembrane region" description="Helical" evidence="1">
    <location>
        <begin position="49"/>
        <end position="71"/>
    </location>
</feature>
<evidence type="ECO:0000313" key="3">
    <source>
        <dbReference type="EMBL" id="OTG19717.1"/>
    </source>
</evidence>
<dbReference type="Gramene" id="mRNA:HanXRQr2_Chr08g0361481">
    <property type="protein sequence ID" value="CDS:HanXRQr2_Chr08g0361481.1"/>
    <property type="gene ID" value="HanXRQr2_Chr08g0361481"/>
</dbReference>
<keyword evidence="1" id="KW-0812">Transmembrane</keyword>
<evidence type="ECO:0000256" key="1">
    <source>
        <dbReference type="SAM" id="Phobius"/>
    </source>
</evidence>
<protein>
    <submittedName>
        <fullName evidence="3">Uncharacterized protein</fullName>
    </submittedName>
</protein>
<keyword evidence="1" id="KW-0472">Membrane</keyword>
<dbReference type="InParanoid" id="A0A251U8M6"/>
<dbReference type="Proteomes" id="UP000215914">
    <property type="component" value="Chromosome 8"/>
</dbReference>
<reference evidence="2 4" key="1">
    <citation type="journal article" date="2017" name="Nature">
        <title>The sunflower genome provides insights into oil metabolism, flowering and Asterid evolution.</title>
        <authorList>
            <person name="Badouin H."/>
            <person name="Gouzy J."/>
            <person name="Grassa C.J."/>
            <person name="Murat F."/>
            <person name="Staton S.E."/>
            <person name="Cottret L."/>
            <person name="Lelandais-Briere C."/>
            <person name="Owens G.L."/>
            <person name="Carrere S."/>
            <person name="Mayjonade B."/>
            <person name="Legrand L."/>
            <person name="Gill N."/>
            <person name="Kane N.C."/>
            <person name="Bowers J.E."/>
            <person name="Hubner S."/>
            <person name="Bellec A."/>
            <person name="Berard A."/>
            <person name="Berges H."/>
            <person name="Blanchet N."/>
            <person name="Boniface M.C."/>
            <person name="Brunel D."/>
            <person name="Catrice O."/>
            <person name="Chaidir N."/>
            <person name="Claudel C."/>
            <person name="Donnadieu C."/>
            <person name="Faraut T."/>
            <person name="Fievet G."/>
            <person name="Helmstetter N."/>
            <person name="King M."/>
            <person name="Knapp S.J."/>
            <person name="Lai Z."/>
            <person name="Le Paslier M.C."/>
            <person name="Lippi Y."/>
            <person name="Lorenzon L."/>
            <person name="Mandel J.R."/>
            <person name="Marage G."/>
            <person name="Marchand G."/>
            <person name="Marquand E."/>
            <person name="Bret-Mestries E."/>
            <person name="Morien E."/>
            <person name="Nambeesan S."/>
            <person name="Nguyen T."/>
            <person name="Pegot-Espagnet P."/>
            <person name="Pouilly N."/>
            <person name="Raftis F."/>
            <person name="Sallet E."/>
            <person name="Schiex T."/>
            <person name="Thomas J."/>
            <person name="Vandecasteele C."/>
            <person name="Vares D."/>
            <person name="Vear F."/>
            <person name="Vautrin S."/>
            <person name="Crespi M."/>
            <person name="Mangin B."/>
            <person name="Burke J.M."/>
            <person name="Salse J."/>
            <person name="Munos S."/>
            <person name="Vincourt P."/>
            <person name="Rieseberg L.H."/>
            <person name="Langlade N.B."/>
        </authorList>
    </citation>
    <scope>NUCLEOTIDE SEQUENCE [LARGE SCALE GENOMIC DNA]</scope>
    <source>
        <strain evidence="4">cv. SF193</strain>
        <tissue evidence="2">Leaves</tissue>
    </source>
</reference>
<sequence length="80" mass="9368">MKLPSRPLIIISHKNSKDVFIFLLKTIIHCRITCIYLNQIRDSQFSLPLFFAFFSSVFDFCLIPSALFMRFDVWLGFSDG</sequence>
<keyword evidence="1" id="KW-1133">Transmembrane helix</keyword>
<reference evidence="3" key="2">
    <citation type="submission" date="2017-02" db="EMBL/GenBank/DDBJ databases">
        <title>Sunflower complete genome.</title>
        <authorList>
            <person name="Langlade N."/>
            <person name="Munos S."/>
        </authorList>
    </citation>
    <scope>NUCLEOTIDE SEQUENCE [LARGE SCALE GENOMIC DNA]</scope>
    <source>
        <tissue evidence="3">Leaves</tissue>
    </source>
</reference>
<organism evidence="3 4">
    <name type="scientific">Helianthus annuus</name>
    <name type="common">Common sunflower</name>
    <dbReference type="NCBI Taxonomy" id="4232"/>
    <lineage>
        <taxon>Eukaryota</taxon>
        <taxon>Viridiplantae</taxon>
        <taxon>Streptophyta</taxon>
        <taxon>Embryophyta</taxon>
        <taxon>Tracheophyta</taxon>
        <taxon>Spermatophyta</taxon>
        <taxon>Magnoliopsida</taxon>
        <taxon>eudicotyledons</taxon>
        <taxon>Gunneridae</taxon>
        <taxon>Pentapetalae</taxon>
        <taxon>asterids</taxon>
        <taxon>campanulids</taxon>
        <taxon>Asterales</taxon>
        <taxon>Asteraceae</taxon>
        <taxon>Asteroideae</taxon>
        <taxon>Heliantheae alliance</taxon>
        <taxon>Heliantheae</taxon>
        <taxon>Helianthus</taxon>
    </lineage>
</organism>
<accession>A0A251U8M6</accession>
<dbReference type="AlphaFoldDB" id="A0A251U8M6"/>
<evidence type="ECO:0000313" key="2">
    <source>
        <dbReference type="EMBL" id="KAF5797258.1"/>
    </source>
</evidence>